<accession>A0A2X2WBA1</accession>
<protein>
    <submittedName>
        <fullName evidence="10">Phosphotransferase system, mannose/fructose/N -acetylgalactosamine-specific component IIC</fullName>
    </submittedName>
</protein>
<evidence type="ECO:0000256" key="3">
    <source>
        <dbReference type="ARBA" id="ARBA00022475"/>
    </source>
</evidence>
<dbReference type="GO" id="GO:0009401">
    <property type="term" value="P:phosphoenolpyruvate-dependent sugar phosphotransferase system"/>
    <property type="evidence" value="ECO:0007669"/>
    <property type="project" value="UniProtKB-KW"/>
</dbReference>
<evidence type="ECO:0000256" key="5">
    <source>
        <dbReference type="ARBA" id="ARBA00022683"/>
    </source>
</evidence>
<comment type="subcellular location">
    <subcellularLocation>
        <location evidence="1">Cell membrane</location>
        <topology evidence="1">Multi-pass membrane protein</topology>
    </subcellularLocation>
</comment>
<keyword evidence="6 9" id="KW-0812">Transmembrane</keyword>
<sequence length="76" mass="8236">MYYWFARLRLGYTFSAMLLQPVVVAVFVGLLLGNMQTAMIIGAGMQLVLSGRDLDAGRQRAVRSGAGGLYLDPHCG</sequence>
<dbReference type="Pfam" id="PF03609">
    <property type="entry name" value="EII-Sor"/>
    <property type="match status" value="1"/>
</dbReference>
<evidence type="ECO:0000256" key="1">
    <source>
        <dbReference type="ARBA" id="ARBA00004651"/>
    </source>
</evidence>
<dbReference type="Proteomes" id="UP000251584">
    <property type="component" value="Unassembled WGS sequence"/>
</dbReference>
<organism evidence="10 11">
    <name type="scientific">Citrobacter koseri</name>
    <name type="common">Citrobacter diversus</name>
    <dbReference type="NCBI Taxonomy" id="545"/>
    <lineage>
        <taxon>Bacteria</taxon>
        <taxon>Pseudomonadati</taxon>
        <taxon>Pseudomonadota</taxon>
        <taxon>Gammaproteobacteria</taxon>
        <taxon>Enterobacterales</taxon>
        <taxon>Enterobacteriaceae</taxon>
        <taxon>Citrobacter</taxon>
    </lineage>
</organism>
<dbReference type="GO" id="GO:0005886">
    <property type="term" value="C:plasma membrane"/>
    <property type="evidence" value="ECO:0007669"/>
    <property type="project" value="UniProtKB-SubCell"/>
</dbReference>
<evidence type="ECO:0000256" key="6">
    <source>
        <dbReference type="ARBA" id="ARBA00022692"/>
    </source>
</evidence>
<dbReference type="GO" id="GO:0016740">
    <property type="term" value="F:transferase activity"/>
    <property type="evidence" value="ECO:0007669"/>
    <property type="project" value="UniProtKB-KW"/>
</dbReference>
<evidence type="ECO:0000313" key="10">
    <source>
        <dbReference type="EMBL" id="SQB40612.1"/>
    </source>
</evidence>
<dbReference type="InterPro" id="IPR004700">
    <property type="entry name" value="PTS_IIC_man"/>
</dbReference>
<keyword evidence="10" id="KW-0808">Transferase</keyword>
<dbReference type="AlphaFoldDB" id="A0A2X2WBA1"/>
<evidence type="ECO:0000256" key="8">
    <source>
        <dbReference type="ARBA" id="ARBA00023136"/>
    </source>
</evidence>
<keyword evidence="8 9" id="KW-0472">Membrane</keyword>
<evidence type="ECO:0000256" key="4">
    <source>
        <dbReference type="ARBA" id="ARBA00022597"/>
    </source>
</evidence>
<keyword evidence="2" id="KW-0813">Transport</keyword>
<evidence type="ECO:0000256" key="7">
    <source>
        <dbReference type="ARBA" id="ARBA00022989"/>
    </source>
</evidence>
<keyword evidence="5" id="KW-0598">Phosphotransferase system</keyword>
<reference evidence="10 11" key="1">
    <citation type="submission" date="2018-06" db="EMBL/GenBank/DDBJ databases">
        <authorList>
            <consortium name="Pathogen Informatics"/>
            <person name="Doyle S."/>
        </authorList>
    </citation>
    <scope>NUCLEOTIDE SEQUENCE [LARGE SCALE GENOMIC DNA]</scope>
    <source>
        <strain evidence="10 11">NCTC10786</strain>
    </source>
</reference>
<dbReference type="EMBL" id="UAVY01000010">
    <property type="protein sequence ID" value="SQB40612.1"/>
    <property type="molecule type" value="Genomic_DNA"/>
</dbReference>
<keyword evidence="7 9" id="KW-1133">Transmembrane helix</keyword>
<name>A0A2X2WBA1_CITKO</name>
<evidence type="ECO:0000256" key="9">
    <source>
        <dbReference type="SAM" id="Phobius"/>
    </source>
</evidence>
<evidence type="ECO:0000256" key="2">
    <source>
        <dbReference type="ARBA" id="ARBA00022448"/>
    </source>
</evidence>
<proteinExistence type="predicted"/>
<keyword evidence="4" id="KW-0762">Sugar transport</keyword>
<feature type="transmembrane region" description="Helical" evidence="9">
    <location>
        <begin position="12"/>
        <end position="32"/>
    </location>
</feature>
<gene>
    <name evidence="10" type="ORF">NCTC10786_05718</name>
</gene>
<keyword evidence="3" id="KW-1003">Cell membrane</keyword>
<evidence type="ECO:0000313" key="11">
    <source>
        <dbReference type="Proteomes" id="UP000251584"/>
    </source>
</evidence>